<dbReference type="GO" id="GO:0004497">
    <property type="term" value="F:monooxygenase activity"/>
    <property type="evidence" value="ECO:0007669"/>
    <property type="project" value="UniProtKB-KW"/>
</dbReference>
<reference evidence="2 3" key="1">
    <citation type="journal article" date="2022" name="Nat. Microbiol.">
        <title>The microbiome of a bacterivorous marine choanoflagellate contains a resource-demanding obligate bacterial associate.</title>
        <authorList>
            <person name="Needham D.M."/>
            <person name="Poirier C."/>
            <person name="Bachy C."/>
            <person name="George E.E."/>
            <person name="Wilken S."/>
            <person name="Yung C.C.M."/>
            <person name="Limardo A.J."/>
            <person name="Morando M."/>
            <person name="Sudek L."/>
            <person name="Malmstrom R.R."/>
            <person name="Keeling P.J."/>
            <person name="Santoro A.E."/>
            <person name="Worden A.Z."/>
        </authorList>
    </citation>
    <scope>NUCLEOTIDE SEQUENCE [LARGE SCALE GENOMIC DNA]</scope>
    <source>
        <strain evidence="2 3">Comchoano-2</strain>
    </source>
</reference>
<dbReference type="InterPro" id="IPR002938">
    <property type="entry name" value="FAD-bd"/>
</dbReference>
<keyword evidence="2" id="KW-0503">Monooxygenase</keyword>
<dbReference type="EMBL" id="JAKUDN010000002">
    <property type="protein sequence ID" value="MCP8352101.1"/>
    <property type="molecule type" value="Genomic_DNA"/>
</dbReference>
<evidence type="ECO:0000313" key="3">
    <source>
        <dbReference type="Proteomes" id="UP001320768"/>
    </source>
</evidence>
<gene>
    <name evidence="2" type="ORF">MKS91_02220</name>
</gene>
<dbReference type="InterPro" id="IPR036188">
    <property type="entry name" value="FAD/NAD-bd_sf"/>
</dbReference>
<keyword evidence="2" id="KW-0560">Oxidoreductase</keyword>
<proteinExistence type="predicted"/>
<sequence length="353" mass="39827">MTHPNTIIGAGLVGQLMAINLAQHGAKPLLIGPPPKFLKSMVLAIHPSHMHFFQQLGLDIPSKAIKKMVLQTHHNLQIDQKYSKHAHLCHIVHYGTLVHHIENKRRLHQIAWLKEQPKALNQGRIKIGDAWIEPENIIACDGSHSWTRSHTPILVQREQYDQYAHIAMISHTAAHEIAYQAFLPQGTLALLPTNNPYLTAVIWSCDTQQHVKIKTDSFKNQLSAYTHKLGKIIKIEHHHNMPIVASLAETYAHQNIFLLGNALHTIHPLAGIGFNLAISDCQTLTDTILNRLPPETYTKKRKAQHLKAHYLTRCIAKTRGLHQDKGLNKILKGLLPLQTCQQIILEQIDAICL</sequence>
<comment type="caution">
    <text evidence="2">The sequence shown here is derived from an EMBL/GenBank/DDBJ whole genome shotgun (WGS) entry which is preliminary data.</text>
</comment>
<dbReference type="Gene3D" id="3.50.50.60">
    <property type="entry name" value="FAD/NAD(P)-binding domain"/>
    <property type="match status" value="1"/>
</dbReference>
<dbReference type="Pfam" id="PF01494">
    <property type="entry name" value="FAD_binding_3"/>
    <property type="match status" value="1"/>
</dbReference>
<evidence type="ECO:0000313" key="2">
    <source>
        <dbReference type="EMBL" id="MCP8352101.1"/>
    </source>
</evidence>
<evidence type="ECO:0000259" key="1">
    <source>
        <dbReference type="Pfam" id="PF01494"/>
    </source>
</evidence>
<organism evidence="2 3">
    <name type="scientific">Candidatus Synchoanobacter obligatus</name>
    <dbReference type="NCBI Taxonomy" id="2919597"/>
    <lineage>
        <taxon>Bacteria</taxon>
        <taxon>Pseudomonadati</taxon>
        <taxon>Pseudomonadota</taxon>
        <taxon>Gammaproteobacteria</taxon>
        <taxon>Candidatus Comchoanobacterales</taxon>
        <taxon>Candidatus Comchoanobacteraceae</taxon>
        <taxon>Candidatus Synchoanobacter</taxon>
    </lineage>
</organism>
<keyword evidence="3" id="KW-1185">Reference proteome</keyword>
<dbReference type="Gene3D" id="3.30.9.10">
    <property type="entry name" value="D-Amino Acid Oxidase, subunit A, domain 2"/>
    <property type="match status" value="1"/>
</dbReference>
<accession>A0ABT1L569</accession>
<dbReference type="Proteomes" id="UP001320768">
    <property type="component" value="Unassembled WGS sequence"/>
</dbReference>
<dbReference type="PRINTS" id="PR00420">
    <property type="entry name" value="RNGMNOXGNASE"/>
</dbReference>
<name>A0ABT1L569_9GAMM</name>
<feature type="domain" description="FAD-binding" evidence="1">
    <location>
        <begin position="6"/>
        <end position="287"/>
    </location>
</feature>
<dbReference type="RefSeq" id="WP_258569211.1">
    <property type="nucleotide sequence ID" value="NZ_JAKUDN010000002.1"/>
</dbReference>
<dbReference type="PANTHER" id="PTHR43876:SF7">
    <property type="entry name" value="UBIQUINONE BIOSYNTHESIS MONOOXYGENASE COQ6, MITOCHONDRIAL"/>
    <property type="match status" value="1"/>
</dbReference>
<dbReference type="PANTHER" id="PTHR43876">
    <property type="entry name" value="UBIQUINONE BIOSYNTHESIS MONOOXYGENASE COQ6, MITOCHONDRIAL"/>
    <property type="match status" value="1"/>
</dbReference>
<dbReference type="InterPro" id="IPR051205">
    <property type="entry name" value="UbiH/COQ6_monooxygenase"/>
</dbReference>
<protein>
    <submittedName>
        <fullName evidence="2">FAD-dependent monooxygenase</fullName>
    </submittedName>
</protein>
<dbReference type="SUPFAM" id="SSF51905">
    <property type="entry name" value="FAD/NAD(P)-binding domain"/>
    <property type="match status" value="1"/>
</dbReference>